<keyword evidence="6" id="KW-0800">Toxin</keyword>
<keyword evidence="1 6" id="KW-1277">Toxin-antitoxin system</keyword>
<gene>
    <name evidence="6" type="primary">vapC</name>
    <name evidence="8" type="ORF">ATL40_1845</name>
</gene>
<dbReference type="OrthoDB" id="556169at2"/>
<dbReference type="EC" id="3.1.-.-" evidence="6"/>
<reference evidence="8 9" key="1">
    <citation type="submission" date="2017-10" db="EMBL/GenBank/DDBJ databases">
        <title>Sequencing the genomes of 1000 actinobacteria strains.</title>
        <authorList>
            <person name="Klenk H.-P."/>
        </authorList>
    </citation>
    <scope>NUCLEOTIDE SEQUENCE [LARGE SCALE GENOMIC DNA]</scope>
    <source>
        <strain evidence="8 9">DSM 21801</strain>
    </source>
</reference>
<evidence type="ECO:0000256" key="5">
    <source>
        <dbReference type="ARBA" id="ARBA00022842"/>
    </source>
</evidence>
<evidence type="ECO:0000256" key="4">
    <source>
        <dbReference type="ARBA" id="ARBA00022801"/>
    </source>
</evidence>
<feature type="binding site" evidence="6">
    <location>
        <position position="112"/>
    </location>
    <ligand>
        <name>Mg(2+)</name>
        <dbReference type="ChEBI" id="CHEBI:18420"/>
    </ligand>
</feature>
<evidence type="ECO:0000256" key="6">
    <source>
        <dbReference type="HAMAP-Rule" id="MF_00265"/>
    </source>
</evidence>
<dbReference type="Pfam" id="PF01850">
    <property type="entry name" value="PIN"/>
    <property type="match status" value="1"/>
</dbReference>
<protein>
    <recommendedName>
        <fullName evidence="6">Ribonuclease VapC</fullName>
        <shortName evidence="6">RNase VapC</shortName>
        <ecNumber evidence="6">3.1.-.-</ecNumber>
    </recommendedName>
    <alternativeName>
        <fullName evidence="6">Toxin VapC</fullName>
    </alternativeName>
</protein>
<dbReference type="InterPro" id="IPR002716">
    <property type="entry name" value="PIN_dom"/>
</dbReference>
<evidence type="ECO:0000256" key="1">
    <source>
        <dbReference type="ARBA" id="ARBA00022649"/>
    </source>
</evidence>
<keyword evidence="3 6" id="KW-0479">Metal-binding</keyword>
<feature type="binding site" evidence="6">
    <location>
        <position position="5"/>
    </location>
    <ligand>
        <name>Mg(2+)</name>
        <dbReference type="ChEBI" id="CHEBI:18420"/>
    </ligand>
</feature>
<sequence>MTIVDVNVLIYATARGSRHHDRARGWLLRALSGSRPVGLPWHSLLGFVRLATSPRAMEHPLTMDQAWDLAEGWLSSGVAVTPEPDLRHLSRVRSLIAAVSEQGGVGGALVSDAHLAALAIQHRATLISFDRDFERFPGLHWEMPS</sequence>
<organism evidence="8 9">
    <name type="scientific">Serinibacter salmoneus</name>
    <dbReference type="NCBI Taxonomy" id="556530"/>
    <lineage>
        <taxon>Bacteria</taxon>
        <taxon>Bacillati</taxon>
        <taxon>Actinomycetota</taxon>
        <taxon>Actinomycetes</taxon>
        <taxon>Micrococcales</taxon>
        <taxon>Beutenbergiaceae</taxon>
        <taxon>Serinibacter</taxon>
    </lineage>
</organism>
<dbReference type="EMBL" id="PDJD01000001">
    <property type="protein sequence ID" value="PFG20248.1"/>
    <property type="molecule type" value="Genomic_DNA"/>
</dbReference>
<dbReference type="Gene3D" id="3.40.50.1010">
    <property type="entry name" value="5'-nuclease"/>
    <property type="match status" value="1"/>
</dbReference>
<dbReference type="GO" id="GO:0090729">
    <property type="term" value="F:toxin activity"/>
    <property type="evidence" value="ECO:0007669"/>
    <property type="project" value="UniProtKB-KW"/>
</dbReference>
<comment type="caution">
    <text evidence="8">The sequence shown here is derived from an EMBL/GenBank/DDBJ whole genome shotgun (WGS) entry which is preliminary data.</text>
</comment>
<accession>A0A2A9D0L9</accession>
<dbReference type="InterPro" id="IPR029060">
    <property type="entry name" value="PIN-like_dom_sf"/>
</dbReference>
<dbReference type="InterPro" id="IPR022907">
    <property type="entry name" value="VapC_family"/>
</dbReference>
<dbReference type="HAMAP" id="MF_00265">
    <property type="entry name" value="VapC_Nob1"/>
    <property type="match status" value="1"/>
</dbReference>
<dbReference type="RefSeq" id="WP_098469260.1">
    <property type="nucleotide sequence ID" value="NZ_PDJD01000001.1"/>
</dbReference>
<comment type="similarity">
    <text evidence="6">Belongs to the PINc/VapC protein family.</text>
</comment>
<keyword evidence="5 6" id="KW-0460">Magnesium</keyword>
<comment type="cofactor">
    <cofactor evidence="6">
        <name>Mg(2+)</name>
        <dbReference type="ChEBI" id="CHEBI:18420"/>
    </cofactor>
</comment>
<dbReference type="Proteomes" id="UP000224915">
    <property type="component" value="Unassembled WGS sequence"/>
</dbReference>
<keyword evidence="9" id="KW-1185">Reference proteome</keyword>
<dbReference type="GO" id="GO:0000287">
    <property type="term" value="F:magnesium ion binding"/>
    <property type="evidence" value="ECO:0007669"/>
    <property type="project" value="UniProtKB-UniRule"/>
</dbReference>
<evidence type="ECO:0000313" key="9">
    <source>
        <dbReference type="Proteomes" id="UP000224915"/>
    </source>
</evidence>
<dbReference type="InterPro" id="IPR006226">
    <property type="entry name" value="Mtu_PIN"/>
</dbReference>
<dbReference type="GO" id="GO:0045926">
    <property type="term" value="P:negative regulation of growth"/>
    <property type="evidence" value="ECO:0007669"/>
    <property type="project" value="UniProtKB-ARBA"/>
</dbReference>
<evidence type="ECO:0000256" key="2">
    <source>
        <dbReference type="ARBA" id="ARBA00022722"/>
    </source>
</evidence>
<dbReference type="NCBIfam" id="TIGR00028">
    <property type="entry name" value="Mtu_PIN_fam"/>
    <property type="match status" value="1"/>
</dbReference>
<dbReference type="SUPFAM" id="SSF88723">
    <property type="entry name" value="PIN domain-like"/>
    <property type="match status" value="1"/>
</dbReference>
<dbReference type="GO" id="GO:0016788">
    <property type="term" value="F:hydrolase activity, acting on ester bonds"/>
    <property type="evidence" value="ECO:0007669"/>
    <property type="project" value="InterPro"/>
</dbReference>
<dbReference type="GO" id="GO:0004540">
    <property type="term" value="F:RNA nuclease activity"/>
    <property type="evidence" value="ECO:0007669"/>
    <property type="project" value="InterPro"/>
</dbReference>
<keyword evidence="4 6" id="KW-0378">Hydrolase</keyword>
<keyword evidence="2 6" id="KW-0540">Nuclease</keyword>
<evidence type="ECO:0000259" key="7">
    <source>
        <dbReference type="Pfam" id="PF01850"/>
    </source>
</evidence>
<name>A0A2A9D0L9_9MICO</name>
<feature type="domain" description="PIN" evidence="7">
    <location>
        <begin position="3"/>
        <end position="137"/>
    </location>
</feature>
<proteinExistence type="inferred from homology"/>
<comment type="function">
    <text evidence="6">Toxic component of a toxin-antitoxin (TA) system. An RNase.</text>
</comment>
<evidence type="ECO:0000313" key="8">
    <source>
        <dbReference type="EMBL" id="PFG20248.1"/>
    </source>
</evidence>
<dbReference type="AlphaFoldDB" id="A0A2A9D0L9"/>
<evidence type="ECO:0000256" key="3">
    <source>
        <dbReference type="ARBA" id="ARBA00022723"/>
    </source>
</evidence>